<keyword evidence="4" id="KW-1133">Transmembrane helix</keyword>
<evidence type="ECO:0000256" key="1">
    <source>
        <dbReference type="ARBA" id="ARBA00004167"/>
    </source>
</evidence>
<evidence type="ECO:0000256" key="2">
    <source>
        <dbReference type="ARBA" id="ARBA00008164"/>
    </source>
</evidence>
<dbReference type="Proteomes" id="UP001576784">
    <property type="component" value="Unassembled WGS sequence"/>
</dbReference>
<dbReference type="PANTHER" id="PTHR43327:SF10">
    <property type="entry name" value="STOMATIN-LIKE PROTEIN 2, MITOCHONDRIAL"/>
    <property type="match status" value="1"/>
</dbReference>
<protein>
    <submittedName>
        <fullName evidence="7">SPFH domain-containing protein</fullName>
    </submittedName>
</protein>
<dbReference type="CDD" id="cd08829">
    <property type="entry name" value="SPFH_paraslipin"/>
    <property type="match status" value="1"/>
</dbReference>
<evidence type="ECO:0000256" key="4">
    <source>
        <dbReference type="ARBA" id="ARBA00022989"/>
    </source>
</evidence>
<dbReference type="InterPro" id="IPR036013">
    <property type="entry name" value="Band_7/SPFH_dom_sf"/>
</dbReference>
<dbReference type="RefSeq" id="WP_413261834.1">
    <property type="nucleotide sequence ID" value="NZ_JBHFNR010000024.1"/>
</dbReference>
<dbReference type="InterPro" id="IPR018080">
    <property type="entry name" value="Band_7/stomatin-like_CS"/>
</dbReference>
<dbReference type="EMBL" id="JBHFNR010000024">
    <property type="protein sequence ID" value="MFB2892159.1"/>
    <property type="molecule type" value="Genomic_DNA"/>
</dbReference>
<evidence type="ECO:0000259" key="6">
    <source>
        <dbReference type="SMART" id="SM00244"/>
    </source>
</evidence>
<evidence type="ECO:0000256" key="5">
    <source>
        <dbReference type="ARBA" id="ARBA00023136"/>
    </source>
</evidence>
<feature type="domain" description="Band 7" evidence="6">
    <location>
        <begin position="21"/>
        <end position="179"/>
    </location>
</feature>
<comment type="subcellular location">
    <subcellularLocation>
        <location evidence="1">Membrane</location>
        <topology evidence="1">Single-pass membrane protein</topology>
    </subcellularLocation>
</comment>
<name>A0ABV4XME6_9CYAN</name>
<gene>
    <name evidence="7" type="ORF">ACE1CI_04360</name>
</gene>
<evidence type="ECO:0000256" key="3">
    <source>
        <dbReference type="ARBA" id="ARBA00022692"/>
    </source>
</evidence>
<dbReference type="InterPro" id="IPR001972">
    <property type="entry name" value="Stomatin_HflK_fam"/>
</dbReference>
<dbReference type="Gene3D" id="3.30.479.30">
    <property type="entry name" value="Band 7 domain"/>
    <property type="match status" value="1"/>
</dbReference>
<dbReference type="Pfam" id="PF01145">
    <property type="entry name" value="Band_7"/>
    <property type="match status" value="1"/>
</dbReference>
<keyword evidence="8" id="KW-1185">Reference proteome</keyword>
<dbReference type="PRINTS" id="PR00721">
    <property type="entry name" value="STOMATIN"/>
</dbReference>
<accession>A0ABV4XME6</accession>
<dbReference type="SUPFAM" id="SSF117892">
    <property type="entry name" value="Band 7/SPFH domain"/>
    <property type="match status" value="1"/>
</dbReference>
<proteinExistence type="inferred from homology"/>
<organism evidence="7 8">
    <name type="scientific">Floridaenema flaviceps BLCC-F50</name>
    <dbReference type="NCBI Taxonomy" id="3153642"/>
    <lineage>
        <taxon>Bacteria</taxon>
        <taxon>Bacillati</taxon>
        <taxon>Cyanobacteriota</taxon>
        <taxon>Cyanophyceae</taxon>
        <taxon>Oscillatoriophycideae</taxon>
        <taxon>Aerosakkonematales</taxon>
        <taxon>Aerosakkonemataceae</taxon>
        <taxon>Floridanema</taxon>
        <taxon>Floridanema flaviceps</taxon>
    </lineage>
</organism>
<keyword evidence="5" id="KW-0472">Membrane</keyword>
<keyword evidence="3" id="KW-0812">Transmembrane</keyword>
<evidence type="ECO:0000313" key="7">
    <source>
        <dbReference type="EMBL" id="MFB2892159.1"/>
    </source>
</evidence>
<comment type="caution">
    <text evidence="7">The sequence shown here is derived from an EMBL/GenBank/DDBJ whole genome shotgun (WGS) entry which is preliminary data.</text>
</comment>
<dbReference type="PANTHER" id="PTHR43327">
    <property type="entry name" value="STOMATIN-LIKE PROTEIN 2, MITOCHONDRIAL"/>
    <property type="match status" value="1"/>
</dbReference>
<comment type="similarity">
    <text evidence="2">Belongs to the band 7/mec-2 family.</text>
</comment>
<reference evidence="7 8" key="1">
    <citation type="submission" date="2024-09" db="EMBL/GenBank/DDBJ databases">
        <title>Floridaenema gen nov. (Aerosakkonemataceae, Aerosakkonematales ord. nov., Cyanobacteria) from benthic tropical and subtropical fresh waters, with the description of four new species.</title>
        <authorList>
            <person name="Moretto J.A."/>
            <person name="Berthold D.E."/>
            <person name="Lefler F.W."/>
            <person name="Huang I.-S."/>
            <person name="Laughinghouse H. IV."/>
        </authorList>
    </citation>
    <scope>NUCLEOTIDE SEQUENCE [LARGE SCALE GENOMIC DNA]</scope>
    <source>
        <strain evidence="7 8">BLCC-F50</strain>
    </source>
</reference>
<dbReference type="PROSITE" id="PS01270">
    <property type="entry name" value="BAND_7"/>
    <property type="match status" value="1"/>
</dbReference>
<dbReference type="SMART" id="SM00244">
    <property type="entry name" value="PHB"/>
    <property type="match status" value="1"/>
</dbReference>
<dbReference type="InterPro" id="IPR050710">
    <property type="entry name" value="Band7/mec-2_domain"/>
</dbReference>
<dbReference type="InterPro" id="IPR001107">
    <property type="entry name" value="Band_7"/>
</dbReference>
<evidence type="ECO:0000313" key="8">
    <source>
        <dbReference type="Proteomes" id="UP001576784"/>
    </source>
</evidence>
<sequence>MGAIISAILLLIIGTTMYLISSAKLIHQGFQALVERLGKYHRTLKPGLHFIVPFLDTIVWEESMREQVLDIHPQEVITKDIFSIKVDAVVYWRIMDVKRAYYEIEDLQVAIENLVLTTLRSKIGGMDLRDSLSNRQDINKALLNELDDATVNWGVKVMRVEIQEIKPVQAVLDSLQKERAAEIQKKASINEAEGVAHYIKLVSDALKESEIDGKEALSFLLAQRYVDANTKLSESPNSKILFMNPGALNKAISELMKKDDDKNTSV</sequence>